<dbReference type="UniPathway" id="UPA00050">
    <property type="reaction ID" value="UER00461"/>
</dbReference>
<dbReference type="PANTHER" id="PTHR21499">
    <property type="entry name" value="ASPARTATE KINASE"/>
    <property type="match status" value="1"/>
</dbReference>
<dbReference type="GO" id="GO:0009088">
    <property type="term" value="P:threonine biosynthetic process"/>
    <property type="evidence" value="ECO:0007669"/>
    <property type="project" value="UniProtKB-UniPathway"/>
</dbReference>
<dbReference type="InterPro" id="IPR036393">
    <property type="entry name" value="AceGlu_kinase-like_sf"/>
</dbReference>
<gene>
    <name evidence="9" type="ORF">CWE09_01775</name>
</gene>
<evidence type="ECO:0000256" key="4">
    <source>
        <dbReference type="ARBA" id="ARBA00022741"/>
    </source>
</evidence>
<dbReference type="RefSeq" id="WP_126802192.1">
    <property type="nucleotide sequence ID" value="NZ_PIPL01000001.1"/>
</dbReference>
<dbReference type="InterPro" id="IPR002912">
    <property type="entry name" value="ACT_dom"/>
</dbReference>
<evidence type="ECO:0000256" key="7">
    <source>
        <dbReference type="ARBA" id="ARBA00047872"/>
    </source>
</evidence>
<dbReference type="Gene3D" id="3.30.2130.10">
    <property type="entry name" value="VC0802-like"/>
    <property type="match status" value="1"/>
</dbReference>
<proteinExistence type="inferred from homology"/>
<dbReference type="InterPro" id="IPR054352">
    <property type="entry name" value="ACT_Aspartokinase"/>
</dbReference>
<evidence type="ECO:0000256" key="5">
    <source>
        <dbReference type="ARBA" id="ARBA00022777"/>
    </source>
</evidence>
<dbReference type="GO" id="GO:0009090">
    <property type="term" value="P:homoserine biosynthetic process"/>
    <property type="evidence" value="ECO:0007669"/>
    <property type="project" value="TreeGrafter"/>
</dbReference>
<comment type="similarity">
    <text evidence="1">Belongs to the aspartokinase family.</text>
</comment>
<dbReference type="Pfam" id="PF22468">
    <property type="entry name" value="ACT_9"/>
    <property type="match status" value="1"/>
</dbReference>
<feature type="domain" description="ACT" evidence="8">
    <location>
        <begin position="407"/>
        <end position="479"/>
    </location>
</feature>
<accession>A0A432W636</accession>
<dbReference type="GO" id="GO:0009089">
    <property type="term" value="P:lysine biosynthetic process via diaminopimelate"/>
    <property type="evidence" value="ECO:0007669"/>
    <property type="project" value="TreeGrafter"/>
</dbReference>
<evidence type="ECO:0000256" key="1">
    <source>
        <dbReference type="ARBA" id="ARBA00010122"/>
    </source>
</evidence>
<dbReference type="EMBL" id="PIPL01000001">
    <property type="protein sequence ID" value="RUO25491.1"/>
    <property type="molecule type" value="Genomic_DNA"/>
</dbReference>
<name>A0A432W636_9GAMM</name>
<dbReference type="InterPro" id="IPR045865">
    <property type="entry name" value="ACT-like_dom_sf"/>
</dbReference>
<organism evidence="9 10">
    <name type="scientific">Aliidiomarina minuta</name>
    <dbReference type="NCBI Taxonomy" id="880057"/>
    <lineage>
        <taxon>Bacteria</taxon>
        <taxon>Pseudomonadati</taxon>
        <taxon>Pseudomonadota</taxon>
        <taxon>Gammaproteobacteria</taxon>
        <taxon>Alteromonadales</taxon>
        <taxon>Idiomarinaceae</taxon>
        <taxon>Aliidiomarina</taxon>
    </lineage>
</organism>
<dbReference type="SUPFAM" id="SSF53633">
    <property type="entry name" value="Carbamate kinase-like"/>
    <property type="match status" value="1"/>
</dbReference>
<dbReference type="Pfam" id="PF00696">
    <property type="entry name" value="AA_kinase"/>
    <property type="match status" value="1"/>
</dbReference>
<dbReference type="UniPathway" id="UPA00051">
    <property type="reaction ID" value="UER00462"/>
</dbReference>
<dbReference type="EC" id="2.7.2.4" evidence="2"/>
<dbReference type="AlphaFoldDB" id="A0A432W636"/>
<dbReference type="NCBIfam" id="NF006614">
    <property type="entry name" value="PRK09181.1"/>
    <property type="match status" value="1"/>
</dbReference>
<keyword evidence="5 9" id="KW-0418">Kinase</keyword>
<keyword evidence="4" id="KW-0547">Nucleotide-binding</keyword>
<evidence type="ECO:0000256" key="3">
    <source>
        <dbReference type="ARBA" id="ARBA00022679"/>
    </source>
</evidence>
<evidence type="ECO:0000256" key="2">
    <source>
        <dbReference type="ARBA" id="ARBA00013059"/>
    </source>
</evidence>
<dbReference type="GO" id="GO:0004072">
    <property type="term" value="F:aspartate kinase activity"/>
    <property type="evidence" value="ECO:0007669"/>
    <property type="project" value="UniProtKB-EC"/>
</dbReference>
<protein>
    <recommendedName>
        <fullName evidence="2">aspartate kinase</fullName>
        <ecNumber evidence="2">2.7.2.4</ecNumber>
    </recommendedName>
</protein>
<dbReference type="PANTHER" id="PTHR21499:SF3">
    <property type="entry name" value="ASPARTOKINASE"/>
    <property type="match status" value="1"/>
</dbReference>
<comment type="caution">
    <text evidence="9">The sequence shown here is derived from an EMBL/GenBank/DDBJ whole genome shotgun (WGS) entry which is preliminary data.</text>
</comment>
<dbReference type="InterPro" id="IPR001048">
    <property type="entry name" value="Asp/Glu/Uridylate_kinase"/>
</dbReference>
<dbReference type="OrthoDB" id="9799110at2"/>
<evidence type="ECO:0000256" key="6">
    <source>
        <dbReference type="ARBA" id="ARBA00022840"/>
    </source>
</evidence>
<dbReference type="GO" id="GO:0005524">
    <property type="term" value="F:ATP binding"/>
    <property type="evidence" value="ECO:0007669"/>
    <property type="project" value="UniProtKB-KW"/>
</dbReference>
<sequence length="479" mass="53627">MQGHTVEKIGGTSMSDYAAVRDNIIKCDGSKEEIYNRIFVVSAYSGITNGLLEDASNNKPGVYALFANNDSDWQWSERLSEVAEEMMQHNAKLFDREHTRKQADHLVTERVEGIRNCLHDLQRVCSYGHFQIGEHLSTVREMIAGLGEANSAFNLALLLQSEGINARFVDLTGWREADDLPIDEKIKNIFSKYDFSEELLIVTGYIQCKEAMMSTFGRGYSEITFSKIAEITGAREAVIHKEYHLSSADPKVVGDDKVRPIGRTNYDVADQLSLMGMEAIHPKAARGLRQKEIPLRVKNTFQPDHDGTLITNDYISEEPCVEIVAGKRRVFALDVFDQDMTGEQVHFLNIQKTVQDCDVSLVAREHNANTVTLYTNSGLKGINRLKTRLKEEYPNADISSRKVAIISVIGSDMNVPGILADVSNALAEHDISILATQQGMRQVDIRVVVDDENYEEATRALHAKFFETEATESSKEDVA</sequence>
<dbReference type="Gene3D" id="3.40.1160.10">
    <property type="entry name" value="Acetylglutamate kinase-like"/>
    <property type="match status" value="1"/>
</dbReference>
<dbReference type="Proteomes" id="UP000288293">
    <property type="component" value="Unassembled WGS sequence"/>
</dbReference>
<evidence type="ECO:0000313" key="9">
    <source>
        <dbReference type="EMBL" id="RUO25491.1"/>
    </source>
</evidence>
<dbReference type="GO" id="GO:0005829">
    <property type="term" value="C:cytosol"/>
    <property type="evidence" value="ECO:0007669"/>
    <property type="project" value="TreeGrafter"/>
</dbReference>
<evidence type="ECO:0000259" key="8">
    <source>
        <dbReference type="PROSITE" id="PS51671"/>
    </source>
</evidence>
<dbReference type="SUPFAM" id="SSF55021">
    <property type="entry name" value="ACT-like"/>
    <property type="match status" value="1"/>
</dbReference>
<dbReference type="PROSITE" id="PS51671">
    <property type="entry name" value="ACT"/>
    <property type="match status" value="1"/>
</dbReference>
<keyword evidence="6" id="KW-0067">ATP-binding</keyword>
<comment type="catalytic activity">
    <reaction evidence="7">
        <text>L-aspartate + ATP = 4-phospho-L-aspartate + ADP</text>
        <dbReference type="Rhea" id="RHEA:23776"/>
        <dbReference type="ChEBI" id="CHEBI:29991"/>
        <dbReference type="ChEBI" id="CHEBI:30616"/>
        <dbReference type="ChEBI" id="CHEBI:57535"/>
        <dbReference type="ChEBI" id="CHEBI:456216"/>
        <dbReference type="EC" id="2.7.2.4"/>
    </reaction>
</comment>
<keyword evidence="10" id="KW-1185">Reference proteome</keyword>
<keyword evidence="3 9" id="KW-0808">Transferase</keyword>
<evidence type="ECO:0000313" key="10">
    <source>
        <dbReference type="Proteomes" id="UP000288293"/>
    </source>
</evidence>
<reference evidence="9 10" key="1">
    <citation type="journal article" date="2011" name="Front. Microbiol.">
        <title>Genomic signatures of strain selection and enhancement in Bacillus atrophaeus var. globigii, a historical biowarfare simulant.</title>
        <authorList>
            <person name="Gibbons H.S."/>
            <person name="Broomall S.M."/>
            <person name="McNew L.A."/>
            <person name="Daligault H."/>
            <person name="Chapman C."/>
            <person name="Bruce D."/>
            <person name="Karavis M."/>
            <person name="Krepps M."/>
            <person name="McGregor P.A."/>
            <person name="Hong C."/>
            <person name="Park K.H."/>
            <person name="Akmal A."/>
            <person name="Feldman A."/>
            <person name="Lin J.S."/>
            <person name="Chang W.E."/>
            <person name="Higgs B.W."/>
            <person name="Demirev P."/>
            <person name="Lindquist J."/>
            <person name="Liem A."/>
            <person name="Fochler E."/>
            <person name="Read T.D."/>
            <person name="Tapia R."/>
            <person name="Johnson S."/>
            <person name="Bishop-Lilly K.A."/>
            <person name="Detter C."/>
            <person name="Han C."/>
            <person name="Sozhamannan S."/>
            <person name="Rosenzweig C.N."/>
            <person name="Skowronski E.W."/>
        </authorList>
    </citation>
    <scope>NUCLEOTIDE SEQUENCE [LARGE SCALE GENOMIC DNA]</scope>
    <source>
        <strain evidence="9 10">MLST1</strain>
    </source>
</reference>